<accession>A0A0M3HZM5</accession>
<evidence type="ECO:0000313" key="2">
    <source>
        <dbReference type="WBParaSite" id="ALUE_0000918601-mRNA-1"/>
    </source>
</evidence>
<reference evidence="2" key="1">
    <citation type="submission" date="2017-02" db="UniProtKB">
        <authorList>
            <consortium name="WormBaseParasite"/>
        </authorList>
    </citation>
    <scope>IDENTIFICATION</scope>
</reference>
<proteinExistence type="predicted"/>
<evidence type="ECO:0000313" key="1">
    <source>
        <dbReference type="Proteomes" id="UP000036681"/>
    </source>
</evidence>
<name>A0A0M3HZM5_ASCLU</name>
<organism evidence="1 2">
    <name type="scientific">Ascaris lumbricoides</name>
    <name type="common">Giant roundworm</name>
    <dbReference type="NCBI Taxonomy" id="6252"/>
    <lineage>
        <taxon>Eukaryota</taxon>
        <taxon>Metazoa</taxon>
        <taxon>Ecdysozoa</taxon>
        <taxon>Nematoda</taxon>
        <taxon>Chromadorea</taxon>
        <taxon>Rhabditida</taxon>
        <taxon>Spirurina</taxon>
        <taxon>Ascaridomorpha</taxon>
        <taxon>Ascaridoidea</taxon>
        <taxon>Ascarididae</taxon>
        <taxon>Ascaris</taxon>
    </lineage>
</organism>
<dbReference type="AlphaFoldDB" id="A0A0M3HZM5"/>
<sequence length="76" mass="8590">MQLVEFSALIFDNVTFHAPVSRLHLYGATPTMLLSLDLLPVECCLLEEAVLNAAQISLAYQSSTFRFWEQKFVVVL</sequence>
<protein>
    <submittedName>
        <fullName evidence="2">Ovule protein</fullName>
    </submittedName>
</protein>
<keyword evidence="1" id="KW-1185">Reference proteome</keyword>
<dbReference type="WBParaSite" id="ALUE_0000918601-mRNA-1">
    <property type="protein sequence ID" value="ALUE_0000918601-mRNA-1"/>
    <property type="gene ID" value="ALUE_0000918601"/>
</dbReference>
<dbReference type="Proteomes" id="UP000036681">
    <property type="component" value="Unplaced"/>
</dbReference>